<keyword evidence="1" id="KW-1133">Transmembrane helix</keyword>
<keyword evidence="1" id="KW-0812">Transmembrane</keyword>
<feature type="transmembrane region" description="Helical" evidence="1">
    <location>
        <begin position="586"/>
        <end position="607"/>
    </location>
</feature>
<feature type="transmembrane region" description="Helical" evidence="1">
    <location>
        <begin position="619"/>
        <end position="639"/>
    </location>
</feature>
<feature type="transmembrane region" description="Helical" evidence="1">
    <location>
        <begin position="669"/>
        <end position="686"/>
    </location>
</feature>
<protein>
    <submittedName>
        <fullName evidence="2">DUF2339 domain-containing protein</fullName>
    </submittedName>
</protein>
<feature type="transmembrane region" description="Helical" evidence="1">
    <location>
        <begin position="855"/>
        <end position="874"/>
    </location>
</feature>
<feature type="transmembrane region" description="Helical" evidence="1">
    <location>
        <begin position="804"/>
        <end position="822"/>
    </location>
</feature>
<accession>A0ABW2L7Z9</accession>
<feature type="transmembrane region" description="Helical" evidence="1">
    <location>
        <begin position="748"/>
        <end position="768"/>
    </location>
</feature>
<reference evidence="3" key="1">
    <citation type="journal article" date="2019" name="Int. J. Syst. Evol. Microbiol.">
        <title>The Global Catalogue of Microorganisms (GCM) 10K type strain sequencing project: providing services to taxonomists for standard genome sequencing and annotation.</title>
        <authorList>
            <consortium name="The Broad Institute Genomics Platform"/>
            <consortium name="The Broad Institute Genome Sequencing Center for Infectious Disease"/>
            <person name="Wu L."/>
            <person name="Ma J."/>
        </authorList>
    </citation>
    <scope>NUCLEOTIDE SEQUENCE [LARGE SCALE GENOMIC DNA]</scope>
    <source>
        <strain evidence="3">CGMCC 4.1467</strain>
    </source>
</reference>
<feature type="transmembrane region" description="Helical" evidence="1">
    <location>
        <begin position="538"/>
        <end position="556"/>
    </location>
</feature>
<feature type="transmembrane region" description="Helical" evidence="1">
    <location>
        <begin position="483"/>
        <end position="502"/>
    </location>
</feature>
<comment type="caution">
    <text evidence="2">The sequence shown here is derived from an EMBL/GenBank/DDBJ whole genome shotgun (WGS) entry which is preliminary data.</text>
</comment>
<feature type="transmembrane region" description="Helical" evidence="1">
    <location>
        <begin position="198"/>
        <end position="216"/>
    </location>
</feature>
<gene>
    <name evidence="2" type="ORF">ACFQY0_11675</name>
</gene>
<feature type="transmembrane region" description="Helical" evidence="1">
    <location>
        <begin position="562"/>
        <end position="579"/>
    </location>
</feature>
<feature type="transmembrane region" description="Helical" evidence="1">
    <location>
        <begin position="137"/>
        <end position="157"/>
    </location>
</feature>
<feature type="transmembrane region" description="Helical" evidence="1">
    <location>
        <begin position="296"/>
        <end position="317"/>
    </location>
</feature>
<feature type="transmembrane region" description="Helical" evidence="1">
    <location>
        <begin position="356"/>
        <end position="373"/>
    </location>
</feature>
<dbReference type="Proteomes" id="UP001596472">
    <property type="component" value="Unassembled WGS sequence"/>
</dbReference>
<feature type="transmembrane region" description="Helical" evidence="1">
    <location>
        <begin position="828"/>
        <end position="848"/>
    </location>
</feature>
<sequence length="918" mass="99077">MSAEKSFEGEISSLRARLDELSFMHAEEIGRIRKALEALEGKMRTGSEAMALVSVPEAAGSKEEEMEIFREPAPEVKPVPAEPVSTVATPPEEARGSFELQFGRVWLVRLGIALLVTGLVLLGNYAYRNWIRELPALVRLMFLFISSFGLVAVGWRFTLKEGMRRFGEVVLAGGLAFFYWCTFAAHHVERLQVVKSPVTAGLLLLGAAALIVGVSLKRDARSTAVLGLLLASYSTVLQPLGWLSSVSNVFLAIAGVGLMRRAGWAGPGVASMLGTYAAFLWWQLVGASGGAPDKMGLFFLPASWVVFALPGVAGIADSFRSSLSERGRAWFAAANNGVFFGLFSMLWLMLDYAGYWRVPAVFGAVILMMGSLGRGRESSGSTHVGQGLAMLTLALVLKLDGYQLALGLAMEGLMLAGAFLRFRRPLELAFSVAAQIAAVLMVVRFQNEGAWVFALVALLLAGSAVMIRIGHDRLAETGKFTRLSRAASSLGLAAASVVAIVWSLNLDGPWKLISMELLALGVTVIVMKLDRKHWLPELRFVSATFGVLVACLVFSETRSFDSWVWLTSMLLAGAAGILWEKSERKIVGVLGVPQAWLFSLITAWSLMVGIRAINFSNQIHLGTLAIIVPGLAVIAARILHCPRLRTSISLLLGATLFYSVIIGQASAPLHFLVPISALATLFGSIGGPNRDRIADGVLVIGCRAVALLGWFVAWTAALPDHWLEVLALSGGALMIWQRRVNDWRIPEAGILLAVTAAGLLGTLADAHWGLQEKAGIPDGWGVVAGFLMAGLAQPKSEQNPVRTLLLWLATLVSGLWSTLFVVQSMGWSAVAILWTLLGFGFVCSGLWMRLAAWRHAGFVLLGMALIKLFAVDVWDFGAFTRVLAFIALGVALVVLGFFYNRFAEILKRLLEGDEEPGE</sequence>
<feature type="transmembrane region" description="Helical" evidence="1">
    <location>
        <begin position="880"/>
        <end position="899"/>
    </location>
</feature>
<dbReference type="PANTHER" id="PTHR38434:SF1">
    <property type="entry name" value="BLL2549 PROTEIN"/>
    <property type="match status" value="1"/>
</dbReference>
<feature type="transmembrane region" description="Helical" evidence="1">
    <location>
        <begin position="329"/>
        <end position="350"/>
    </location>
</feature>
<feature type="transmembrane region" description="Helical" evidence="1">
    <location>
        <begin position="693"/>
        <end position="713"/>
    </location>
</feature>
<organism evidence="2 3">
    <name type="scientific">Haloferula chungangensis</name>
    <dbReference type="NCBI Taxonomy" id="1048331"/>
    <lineage>
        <taxon>Bacteria</taxon>
        <taxon>Pseudomonadati</taxon>
        <taxon>Verrucomicrobiota</taxon>
        <taxon>Verrucomicrobiia</taxon>
        <taxon>Verrucomicrobiales</taxon>
        <taxon>Verrucomicrobiaceae</taxon>
        <taxon>Haloferula</taxon>
    </lineage>
</organism>
<feature type="transmembrane region" description="Helical" evidence="1">
    <location>
        <begin position="106"/>
        <end position="125"/>
    </location>
</feature>
<dbReference type="EMBL" id="JBHTBS010000005">
    <property type="protein sequence ID" value="MFC7337839.1"/>
    <property type="molecule type" value="Genomic_DNA"/>
</dbReference>
<evidence type="ECO:0000313" key="3">
    <source>
        <dbReference type="Proteomes" id="UP001596472"/>
    </source>
</evidence>
<proteinExistence type="predicted"/>
<keyword evidence="3" id="KW-1185">Reference proteome</keyword>
<evidence type="ECO:0000313" key="2">
    <source>
        <dbReference type="EMBL" id="MFC7337839.1"/>
    </source>
</evidence>
<dbReference type="Pfam" id="PF10101">
    <property type="entry name" value="DUF2339"/>
    <property type="match status" value="1"/>
</dbReference>
<feature type="transmembrane region" description="Helical" evidence="1">
    <location>
        <begin position="774"/>
        <end position="792"/>
    </location>
</feature>
<dbReference type="PANTHER" id="PTHR38434">
    <property type="entry name" value="BLL2549 PROTEIN"/>
    <property type="match status" value="1"/>
</dbReference>
<feature type="transmembrane region" description="Helical" evidence="1">
    <location>
        <begin position="646"/>
        <end position="663"/>
    </location>
</feature>
<dbReference type="RefSeq" id="WP_379712514.1">
    <property type="nucleotide sequence ID" value="NZ_JBHTBS010000005.1"/>
</dbReference>
<dbReference type="InterPro" id="IPR019286">
    <property type="entry name" value="DUF2339_TM"/>
</dbReference>
<evidence type="ECO:0000256" key="1">
    <source>
        <dbReference type="SAM" id="Phobius"/>
    </source>
</evidence>
<feature type="transmembrane region" description="Helical" evidence="1">
    <location>
        <begin position="264"/>
        <end position="284"/>
    </location>
</feature>
<feature type="transmembrane region" description="Helical" evidence="1">
    <location>
        <begin position="451"/>
        <end position="471"/>
    </location>
</feature>
<feature type="transmembrane region" description="Helical" evidence="1">
    <location>
        <begin position="719"/>
        <end position="736"/>
    </location>
</feature>
<feature type="transmembrane region" description="Helical" evidence="1">
    <location>
        <begin position="169"/>
        <end position="186"/>
    </location>
</feature>
<feature type="transmembrane region" description="Helical" evidence="1">
    <location>
        <begin position="508"/>
        <end position="526"/>
    </location>
</feature>
<feature type="transmembrane region" description="Helical" evidence="1">
    <location>
        <begin position="403"/>
        <end position="421"/>
    </location>
</feature>
<keyword evidence="1" id="KW-0472">Membrane</keyword>
<name>A0ABW2L7Z9_9BACT</name>
<feature type="transmembrane region" description="Helical" evidence="1">
    <location>
        <begin position="428"/>
        <end position="445"/>
    </location>
</feature>